<keyword evidence="3" id="KW-0804">Transcription</keyword>
<dbReference type="AlphaFoldDB" id="F5ITY9"/>
<dbReference type="GO" id="GO:0003700">
    <property type="term" value="F:DNA-binding transcription factor activity"/>
    <property type="evidence" value="ECO:0007669"/>
    <property type="project" value="InterPro"/>
</dbReference>
<dbReference type="PANTHER" id="PTHR47504">
    <property type="entry name" value="RIGHT ORIGIN-BINDING PROTEIN"/>
    <property type="match status" value="1"/>
</dbReference>
<dbReference type="SUPFAM" id="SSF46689">
    <property type="entry name" value="Homeodomain-like"/>
    <property type="match status" value="2"/>
</dbReference>
<dbReference type="Gene3D" id="1.10.10.60">
    <property type="entry name" value="Homeodomain-like"/>
    <property type="match status" value="1"/>
</dbReference>
<protein>
    <recommendedName>
        <fullName evidence="4">HTH araC/xylS-type domain-containing protein</fullName>
    </recommendedName>
</protein>
<dbReference type="SMART" id="SM00342">
    <property type="entry name" value="HTH_ARAC"/>
    <property type="match status" value="1"/>
</dbReference>
<dbReference type="Pfam" id="PF12833">
    <property type="entry name" value="HTH_18"/>
    <property type="match status" value="1"/>
</dbReference>
<accession>F5ITY9</accession>
<keyword evidence="1" id="KW-0805">Transcription regulation</keyword>
<gene>
    <name evidence="5" type="ORF">HMPREF9455_00556</name>
</gene>
<dbReference type="PANTHER" id="PTHR47504:SF5">
    <property type="entry name" value="RIGHT ORIGIN-BINDING PROTEIN"/>
    <property type="match status" value="1"/>
</dbReference>
<evidence type="ECO:0000259" key="4">
    <source>
        <dbReference type="PROSITE" id="PS01124"/>
    </source>
</evidence>
<dbReference type="Proteomes" id="UP000004913">
    <property type="component" value="Unassembled WGS sequence"/>
</dbReference>
<dbReference type="PROSITE" id="PS01124">
    <property type="entry name" value="HTH_ARAC_FAMILY_2"/>
    <property type="match status" value="1"/>
</dbReference>
<dbReference type="HOGENOM" id="CLU_077934_0_0_10"/>
<dbReference type="OrthoDB" id="1031098at2"/>
<dbReference type="EMBL" id="ADLV01000007">
    <property type="protein sequence ID" value="EGJ99232.1"/>
    <property type="molecule type" value="Genomic_DNA"/>
</dbReference>
<dbReference type="InterPro" id="IPR009057">
    <property type="entry name" value="Homeodomain-like_sf"/>
</dbReference>
<feature type="domain" description="HTH araC/xylS-type" evidence="4">
    <location>
        <begin position="180"/>
        <end position="278"/>
    </location>
</feature>
<keyword evidence="6" id="KW-1185">Reference proteome</keyword>
<proteinExistence type="predicted"/>
<dbReference type="eggNOG" id="COG2207">
    <property type="taxonomic scope" value="Bacteria"/>
</dbReference>
<dbReference type="InterPro" id="IPR050959">
    <property type="entry name" value="MarA-like"/>
</dbReference>
<name>F5ITY9_9BACT</name>
<dbReference type="InterPro" id="IPR018060">
    <property type="entry name" value="HTH_AraC"/>
</dbReference>
<evidence type="ECO:0000313" key="6">
    <source>
        <dbReference type="Proteomes" id="UP000004913"/>
    </source>
</evidence>
<dbReference type="STRING" id="742766.HMPREF9455_00556"/>
<comment type="caution">
    <text evidence="5">The sequence shown here is derived from an EMBL/GenBank/DDBJ whole genome shotgun (WGS) entry which is preliminary data.</text>
</comment>
<evidence type="ECO:0000256" key="2">
    <source>
        <dbReference type="ARBA" id="ARBA00023125"/>
    </source>
</evidence>
<evidence type="ECO:0000256" key="3">
    <source>
        <dbReference type="ARBA" id="ARBA00023163"/>
    </source>
</evidence>
<dbReference type="RefSeq" id="WP_006798063.1">
    <property type="nucleotide sequence ID" value="NZ_GL891979.1"/>
</dbReference>
<evidence type="ECO:0000313" key="5">
    <source>
        <dbReference type="EMBL" id="EGJ99232.1"/>
    </source>
</evidence>
<reference evidence="5 6" key="1">
    <citation type="submission" date="2011-04" db="EMBL/GenBank/DDBJ databases">
        <title>The Genome Sequence of Dysgonomonas gadei ATCC BAA-286.</title>
        <authorList>
            <consortium name="The Broad Institute Genome Sequencing Platform"/>
            <person name="Earl A."/>
            <person name="Ward D."/>
            <person name="Feldgarden M."/>
            <person name="Gevers D."/>
            <person name="Pudlo N."/>
            <person name="Martens E."/>
            <person name="Allen-Vercoe E."/>
            <person name="Young S.K."/>
            <person name="Zeng Q."/>
            <person name="Gargeya S."/>
            <person name="Fitzgerald M."/>
            <person name="Haas B."/>
            <person name="Abouelleil A."/>
            <person name="Alvarado L."/>
            <person name="Arachchi H.M."/>
            <person name="Berlin A."/>
            <person name="Brown A."/>
            <person name="Chapman S.B."/>
            <person name="Chen Z."/>
            <person name="Dunbar C."/>
            <person name="Freedman E."/>
            <person name="Gearin G."/>
            <person name="Gellesch M."/>
            <person name="Goldberg J."/>
            <person name="Griggs A."/>
            <person name="Gujja S."/>
            <person name="Heiman D."/>
            <person name="Howarth C."/>
            <person name="Larson L."/>
            <person name="Lui A."/>
            <person name="MacDonald P.J.P."/>
            <person name="Mehta T."/>
            <person name="Montmayeur A."/>
            <person name="Murphy C."/>
            <person name="Neiman D."/>
            <person name="Pearson M."/>
            <person name="Priest M."/>
            <person name="Roberts A."/>
            <person name="Saif S."/>
            <person name="Shea T."/>
            <person name="Shenoy N."/>
            <person name="Sisk P."/>
            <person name="Stolte C."/>
            <person name="Sykes S."/>
            <person name="Yandava C."/>
            <person name="Wortman J."/>
            <person name="Nusbaum C."/>
            <person name="Birren B."/>
        </authorList>
    </citation>
    <scope>NUCLEOTIDE SEQUENCE [LARGE SCALE GENOMIC DNA]</scope>
    <source>
        <strain evidence="5 6">ATCC BAA-286</strain>
    </source>
</reference>
<dbReference type="GO" id="GO:0043565">
    <property type="term" value="F:sequence-specific DNA binding"/>
    <property type="evidence" value="ECO:0007669"/>
    <property type="project" value="InterPro"/>
</dbReference>
<organism evidence="5 6">
    <name type="scientific">Dysgonomonas gadei ATCC BAA-286</name>
    <dbReference type="NCBI Taxonomy" id="742766"/>
    <lineage>
        <taxon>Bacteria</taxon>
        <taxon>Pseudomonadati</taxon>
        <taxon>Bacteroidota</taxon>
        <taxon>Bacteroidia</taxon>
        <taxon>Bacteroidales</taxon>
        <taxon>Dysgonomonadaceae</taxon>
        <taxon>Dysgonomonas</taxon>
    </lineage>
</organism>
<keyword evidence="2" id="KW-0238">DNA-binding</keyword>
<evidence type="ECO:0000256" key="1">
    <source>
        <dbReference type="ARBA" id="ARBA00023015"/>
    </source>
</evidence>
<sequence>MNTFCDTNCPMAEKKDPTFEILKLDQGNIIKDISTEDIMVFVIVGKIDMSIDISVNTVIKADDIIYLPLDCHYLAHILENSTLLIVRIHDPILFCNCLRIMDLIKKNLDECCKNRQCLYLLVTSPQIKLFVGFVQNCIDQGICCRSFFQHKIAELFFLMRAFYPQDNLAQFFSRALHSDSGFSSYVTHYGHNYRSVSELAQALHYSVSGFEKHFKRVFGVSPYKWMLRNKAEKIYYEIQLDKQSFKEICDEFGFSSISHFTNFCKTYLGATPSNIRKYGKFIDSQTNY</sequence>